<feature type="region of interest" description="Disordered" evidence="1">
    <location>
        <begin position="28"/>
        <end position="50"/>
    </location>
</feature>
<dbReference type="EMBL" id="JBGEHV010000016">
    <property type="protein sequence ID" value="MEY8040004.1"/>
    <property type="molecule type" value="Genomic_DNA"/>
</dbReference>
<accession>A0ABV4CGV0</accession>
<reference evidence="2 3" key="1">
    <citation type="submission" date="2024-08" db="EMBL/GenBank/DDBJ databases">
        <title>Genome mining of Saccharopolyspora cebuensis PGLac3 from Nigerian medicinal plant.</title>
        <authorList>
            <person name="Ezeobiora C.E."/>
            <person name="Igbokwe N.H."/>
            <person name="Amin D.H."/>
            <person name="Mendie U.E."/>
        </authorList>
    </citation>
    <scope>NUCLEOTIDE SEQUENCE [LARGE SCALE GENOMIC DNA]</scope>
    <source>
        <strain evidence="2 3">PGLac3</strain>
    </source>
</reference>
<protein>
    <submittedName>
        <fullName evidence="2">Uncharacterized protein</fullName>
    </submittedName>
</protein>
<evidence type="ECO:0000313" key="3">
    <source>
        <dbReference type="Proteomes" id="UP001564626"/>
    </source>
</evidence>
<sequence>MVSYSGSLRARRLTADEVSGNRLRFTGRPAHRVRSGGDRANLPSPLEPGTPYRDVRVRRWFSTGLRPDDYS</sequence>
<comment type="caution">
    <text evidence="2">The sequence shown here is derived from an EMBL/GenBank/DDBJ whole genome shotgun (WGS) entry which is preliminary data.</text>
</comment>
<keyword evidence="3" id="KW-1185">Reference proteome</keyword>
<evidence type="ECO:0000256" key="1">
    <source>
        <dbReference type="SAM" id="MobiDB-lite"/>
    </source>
</evidence>
<organism evidence="2 3">
    <name type="scientific">Saccharopolyspora cebuensis</name>
    <dbReference type="NCBI Taxonomy" id="418759"/>
    <lineage>
        <taxon>Bacteria</taxon>
        <taxon>Bacillati</taxon>
        <taxon>Actinomycetota</taxon>
        <taxon>Actinomycetes</taxon>
        <taxon>Pseudonocardiales</taxon>
        <taxon>Pseudonocardiaceae</taxon>
        <taxon>Saccharopolyspora</taxon>
    </lineage>
</organism>
<dbReference type="Proteomes" id="UP001564626">
    <property type="component" value="Unassembled WGS sequence"/>
</dbReference>
<gene>
    <name evidence="2" type="ORF">AB8O55_11410</name>
</gene>
<proteinExistence type="predicted"/>
<evidence type="ECO:0000313" key="2">
    <source>
        <dbReference type="EMBL" id="MEY8040004.1"/>
    </source>
</evidence>
<name>A0ABV4CGV0_9PSEU</name>
<dbReference type="RefSeq" id="WP_345363218.1">
    <property type="nucleotide sequence ID" value="NZ_BAABII010000009.1"/>
</dbReference>